<dbReference type="Gene3D" id="2.30.40.10">
    <property type="entry name" value="Urease, subunit C, domain 1"/>
    <property type="match status" value="1"/>
</dbReference>
<comment type="similarity">
    <text evidence="1 5">Belongs to the metallo-dependent hydrolases superfamily. NagA family.</text>
</comment>
<evidence type="ECO:0000259" key="9">
    <source>
        <dbReference type="Pfam" id="PF01979"/>
    </source>
</evidence>
<keyword evidence="11" id="KW-1185">Reference proteome</keyword>
<dbReference type="InterPro" id="IPR032466">
    <property type="entry name" value="Metal_Hydrolase"/>
</dbReference>
<reference evidence="10 11" key="1">
    <citation type="submission" date="2020-08" db="EMBL/GenBank/DDBJ databases">
        <title>Genomic Encyclopedia of Type Strains, Phase IV (KMG-IV): sequencing the most valuable type-strain genomes for metagenomic binning, comparative biology and taxonomic classification.</title>
        <authorList>
            <person name="Goeker M."/>
        </authorList>
    </citation>
    <scope>NUCLEOTIDE SEQUENCE [LARGE SCALE GENOMIC DNA]</scope>
    <source>
        <strain evidence="10 11">DSM 11099</strain>
    </source>
</reference>
<feature type="binding site" evidence="7">
    <location>
        <position position="142"/>
    </location>
    <ligand>
        <name>substrate</name>
    </ligand>
</feature>
<evidence type="ECO:0000256" key="7">
    <source>
        <dbReference type="PIRSR" id="PIRSR038994-2"/>
    </source>
</evidence>
<dbReference type="Gene3D" id="3.20.20.140">
    <property type="entry name" value="Metal-dependent hydrolases"/>
    <property type="match status" value="1"/>
</dbReference>
<gene>
    <name evidence="10" type="ORF">HNR59_001023</name>
</gene>
<dbReference type="InterPro" id="IPR006680">
    <property type="entry name" value="Amidohydro-rel"/>
</dbReference>
<organism evidence="10 11">
    <name type="scientific">Aquamicrobium lusatiense</name>
    <dbReference type="NCBI Taxonomy" id="89772"/>
    <lineage>
        <taxon>Bacteria</taxon>
        <taxon>Pseudomonadati</taxon>
        <taxon>Pseudomonadota</taxon>
        <taxon>Alphaproteobacteria</taxon>
        <taxon>Hyphomicrobiales</taxon>
        <taxon>Phyllobacteriaceae</taxon>
        <taxon>Aquamicrobium</taxon>
    </lineage>
</organism>
<dbReference type="Pfam" id="PF01979">
    <property type="entry name" value="Amidohydro_1"/>
    <property type="match status" value="1"/>
</dbReference>
<dbReference type="InterPro" id="IPR003764">
    <property type="entry name" value="GlcNAc_6-P_deAcase"/>
</dbReference>
<dbReference type="InterPro" id="IPR011059">
    <property type="entry name" value="Metal-dep_hydrolase_composite"/>
</dbReference>
<keyword evidence="3 5" id="KW-0378">Hydrolase</keyword>
<dbReference type="CDD" id="cd00854">
    <property type="entry name" value="NagA"/>
    <property type="match status" value="1"/>
</dbReference>
<feature type="binding site" evidence="7">
    <location>
        <begin position="221"/>
        <end position="222"/>
    </location>
    <ligand>
        <name>substrate</name>
    </ligand>
</feature>
<keyword evidence="2 8" id="KW-0479">Metal-binding</keyword>
<name>A0A7W9S2B8_9HYPH</name>
<feature type="binding site" evidence="8">
    <location>
        <position position="131"/>
    </location>
    <ligand>
        <name>Zn(2+)</name>
        <dbReference type="ChEBI" id="CHEBI:29105"/>
    </ligand>
</feature>
<dbReference type="PANTHER" id="PTHR11113">
    <property type="entry name" value="N-ACETYLGLUCOSAMINE-6-PHOSPHATE DEACETYLASE"/>
    <property type="match status" value="1"/>
</dbReference>
<evidence type="ECO:0000256" key="6">
    <source>
        <dbReference type="PIRSR" id="PIRSR038994-1"/>
    </source>
</evidence>
<feature type="active site" description="Proton donor/acceptor" evidence="6">
    <location>
        <position position="277"/>
    </location>
</feature>
<proteinExistence type="inferred from homology"/>
<dbReference type="GO" id="GO:0008448">
    <property type="term" value="F:N-acetylglucosamine-6-phosphate deacetylase activity"/>
    <property type="evidence" value="ECO:0007669"/>
    <property type="project" value="UniProtKB-EC"/>
</dbReference>
<feature type="binding site" evidence="8">
    <location>
        <position position="197"/>
    </location>
    <ligand>
        <name>Zn(2+)</name>
        <dbReference type="ChEBI" id="CHEBI:29105"/>
    </ligand>
</feature>
<dbReference type="PIRSF" id="PIRSF038994">
    <property type="entry name" value="NagA"/>
    <property type="match status" value="1"/>
</dbReference>
<sequence>MSERFALCGARIFDGQVWHDDACLVVAYGEIEAILPPESLPADLKRVQAGGSMLAPGFIDLQVNGGGGVMLNDHPDLASIETICAAHVPFGTTALLPTLITDTPEITAAAIEAGRQAAEKQVPGFLGLHLEGPHLSLKRKGAHDPVLIRKMDEADLKALVAAAGIVPVLLTTVAPESVSTAQVETLAKAGVIVSLGHSDTTHATASTYANAGASMVTHLFNAMSPLGSREPGLAGAAIDTGTLFAGLIADGIHVDPATMAIALRAKRGPGKIFLVTDAMATIGTHMSSFTLNDRTIYRREGSLRLGDGTLAGADLDMISAVRFVHHTLGFELDEALRMASAYPAEAVGQSQRLGRLAKGMRANIVALTENLEVASVWIDGVREFRA</sequence>
<feature type="binding site" evidence="7">
    <location>
        <position position="229"/>
    </location>
    <ligand>
        <name>substrate</name>
    </ligand>
</feature>
<dbReference type="EMBL" id="JACHEU010000001">
    <property type="protein sequence ID" value="MBB6011678.1"/>
    <property type="molecule type" value="Genomic_DNA"/>
</dbReference>
<feature type="binding site" evidence="8">
    <location>
        <position position="218"/>
    </location>
    <ligand>
        <name>Zn(2+)</name>
        <dbReference type="ChEBI" id="CHEBI:29105"/>
    </ligand>
</feature>
<dbReference type="SUPFAM" id="SSF51338">
    <property type="entry name" value="Composite domain of metallo-dependent hydrolases"/>
    <property type="match status" value="1"/>
</dbReference>
<feature type="binding site" evidence="7">
    <location>
        <begin position="310"/>
        <end position="312"/>
    </location>
    <ligand>
        <name>substrate</name>
    </ligand>
</feature>
<feature type="binding site" evidence="7">
    <location>
        <position position="253"/>
    </location>
    <ligand>
        <name>substrate</name>
    </ligand>
</feature>
<evidence type="ECO:0000313" key="11">
    <source>
        <dbReference type="Proteomes" id="UP000533306"/>
    </source>
</evidence>
<dbReference type="PANTHER" id="PTHR11113:SF14">
    <property type="entry name" value="N-ACETYLGLUCOSAMINE-6-PHOSPHATE DEACETYLASE"/>
    <property type="match status" value="1"/>
</dbReference>
<comment type="cofactor">
    <cofactor evidence="8">
        <name>a divalent metal cation</name>
        <dbReference type="ChEBI" id="CHEBI:60240"/>
    </cofactor>
    <text evidence="8">Binds 1 divalent metal cation per subunit.</text>
</comment>
<feature type="domain" description="Amidohydrolase-related" evidence="9">
    <location>
        <begin position="53"/>
        <end position="380"/>
    </location>
</feature>
<evidence type="ECO:0000256" key="4">
    <source>
        <dbReference type="ARBA" id="ARBA00023277"/>
    </source>
</evidence>
<dbReference type="Proteomes" id="UP000533306">
    <property type="component" value="Unassembled WGS sequence"/>
</dbReference>
<keyword evidence="4 5" id="KW-0119">Carbohydrate metabolism</keyword>
<dbReference type="NCBIfam" id="TIGR00221">
    <property type="entry name" value="nagA"/>
    <property type="match status" value="1"/>
</dbReference>
<evidence type="ECO:0000256" key="8">
    <source>
        <dbReference type="PIRSR" id="PIRSR038994-3"/>
    </source>
</evidence>
<evidence type="ECO:0000256" key="1">
    <source>
        <dbReference type="ARBA" id="ARBA00010716"/>
    </source>
</evidence>
<evidence type="ECO:0000256" key="3">
    <source>
        <dbReference type="ARBA" id="ARBA00022801"/>
    </source>
</evidence>
<evidence type="ECO:0000256" key="5">
    <source>
        <dbReference type="PIRNR" id="PIRNR038994"/>
    </source>
</evidence>
<evidence type="ECO:0000313" key="10">
    <source>
        <dbReference type="EMBL" id="MBB6011678.1"/>
    </source>
</evidence>
<evidence type="ECO:0000256" key="2">
    <source>
        <dbReference type="ARBA" id="ARBA00022723"/>
    </source>
</evidence>
<dbReference type="GO" id="GO:0046872">
    <property type="term" value="F:metal ion binding"/>
    <property type="evidence" value="ECO:0007669"/>
    <property type="project" value="UniProtKB-KW"/>
</dbReference>
<dbReference type="EC" id="3.5.1.25" evidence="10"/>
<dbReference type="SUPFAM" id="SSF51556">
    <property type="entry name" value="Metallo-dependent hydrolases"/>
    <property type="match status" value="1"/>
</dbReference>
<accession>A0A7W9S2B8</accession>
<protein>
    <submittedName>
        <fullName evidence="10">N-acetylglucosamine-6-phosphate deacetylase</fullName>
        <ecNumber evidence="10">3.5.1.25</ecNumber>
    </submittedName>
</protein>
<comment type="caution">
    <text evidence="10">The sequence shown here is derived from an EMBL/GenBank/DDBJ whole genome shotgun (WGS) entry which is preliminary data.</text>
</comment>
<dbReference type="GO" id="GO:0006046">
    <property type="term" value="P:N-acetylglucosamine catabolic process"/>
    <property type="evidence" value="ECO:0007669"/>
    <property type="project" value="TreeGrafter"/>
</dbReference>
<dbReference type="RefSeq" id="WP_183826887.1">
    <property type="nucleotide sequence ID" value="NZ_JACHEU010000001.1"/>
</dbReference>
<dbReference type="AlphaFoldDB" id="A0A7W9S2B8"/>